<dbReference type="Gene3D" id="3.40.50.150">
    <property type="entry name" value="Vaccinia Virus protein VP39"/>
    <property type="match status" value="1"/>
</dbReference>
<evidence type="ECO:0000313" key="4">
    <source>
        <dbReference type="EMBL" id="CAG5169982.1"/>
    </source>
</evidence>
<dbReference type="EMBL" id="CAJRGZ010000022">
    <property type="protein sequence ID" value="CAG5169982.1"/>
    <property type="molecule type" value="Genomic_DNA"/>
</dbReference>
<evidence type="ECO:0000313" key="5">
    <source>
        <dbReference type="Proteomes" id="UP000676310"/>
    </source>
</evidence>
<sequence>MSTSQPPKKDWSATQYLKFNNERTRAVYDLVSQIQPHITSPNPRIYDLGCGPGNSTKVLLDAFPSARITGMDSSPDMLEKANTAFSDQEAVDFTAGDLATFKVDGETNLLFSNAVFHWLRSSERIPTLVRLFESLPKGSVLAIQVPDNYHESSHRLMRDTASQSSKPWSASFASTKIGDLSDTTRPDLDPIEPPSAFYNALLPYAGHVNIWRTNYMHVLKDAGAIVEWVKGTGLQPYLNRIEGEEAKKAFLSEYERGLKGEYPELEDGKVLLGYPRLFVVAVRK</sequence>
<dbReference type="PANTHER" id="PTHR43861:SF1">
    <property type="entry name" value="TRANS-ACONITATE 2-METHYLTRANSFERASE"/>
    <property type="match status" value="1"/>
</dbReference>
<keyword evidence="1" id="KW-0489">Methyltransferase</keyword>
<keyword evidence="2" id="KW-0808">Transferase</keyword>
<dbReference type="Pfam" id="PF13649">
    <property type="entry name" value="Methyltransf_25"/>
    <property type="match status" value="1"/>
</dbReference>
<dbReference type="CDD" id="cd02440">
    <property type="entry name" value="AdoMet_MTases"/>
    <property type="match status" value="1"/>
</dbReference>
<dbReference type="Gene3D" id="1.10.150.290">
    <property type="entry name" value="S-adenosyl-L-methionine-dependent methyltransferases"/>
    <property type="match status" value="1"/>
</dbReference>
<reference evidence="4" key="1">
    <citation type="submission" date="2021-05" db="EMBL/GenBank/DDBJ databases">
        <authorList>
            <person name="Stam R."/>
        </authorList>
    </citation>
    <scope>NUCLEOTIDE SEQUENCE</scope>
    <source>
        <strain evidence="4">CS162</strain>
    </source>
</reference>
<protein>
    <recommendedName>
        <fullName evidence="3">Methyltransferase domain-containing protein</fullName>
    </recommendedName>
</protein>
<dbReference type="PANTHER" id="PTHR43861">
    <property type="entry name" value="TRANS-ACONITATE 2-METHYLTRANSFERASE-RELATED"/>
    <property type="match status" value="1"/>
</dbReference>
<name>A0A8J2ICJ2_9PLEO</name>
<keyword evidence="5" id="KW-1185">Reference proteome</keyword>
<dbReference type="Proteomes" id="UP000676310">
    <property type="component" value="Unassembled WGS sequence"/>
</dbReference>
<dbReference type="InterPro" id="IPR029063">
    <property type="entry name" value="SAM-dependent_MTases_sf"/>
</dbReference>
<dbReference type="RefSeq" id="XP_043170673.1">
    <property type="nucleotide sequence ID" value="XM_043314738.1"/>
</dbReference>
<comment type="caution">
    <text evidence="4">The sequence shown here is derived from an EMBL/GenBank/DDBJ whole genome shotgun (WGS) entry which is preliminary data.</text>
</comment>
<accession>A0A8J2ICJ2</accession>
<dbReference type="OrthoDB" id="66144at2759"/>
<organism evidence="4 5">
    <name type="scientific">Alternaria atra</name>
    <dbReference type="NCBI Taxonomy" id="119953"/>
    <lineage>
        <taxon>Eukaryota</taxon>
        <taxon>Fungi</taxon>
        <taxon>Dikarya</taxon>
        <taxon>Ascomycota</taxon>
        <taxon>Pezizomycotina</taxon>
        <taxon>Dothideomycetes</taxon>
        <taxon>Pleosporomycetidae</taxon>
        <taxon>Pleosporales</taxon>
        <taxon>Pleosporineae</taxon>
        <taxon>Pleosporaceae</taxon>
        <taxon>Alternaria</taxon>
        <taxon>Alternaria sect. Ulocladioides</taxon>
    </lineage>
</organism>
<dbReference type="InterPro" id="IPR023149">
    <property type="entry name" value="Trans_acon_MeTrfase_C"/>
</dbReference>
<dbReference type="InterPro" id="IPR041698">
    <property type="entry name" value="Methyltransf_25"/>
</dbReference>
<dbReference type="GO" id="GO:0030798">
    <property type="term" value="F:trans-aconitate 2-methyltransferase activity"/>
    <property type="evidence" value="ECO:0007669"/>
    <property type="project" value="InterPro"/>
</dbReference>
<proteinExistence type="predicted"/>
<dbReference type="GeneID" id="67019076"/>
<dbReference type="SUPFAM" id="SSF53335">
    <property type="entry name" value="S-adenosyl-L-methionine-dependent methyltransferases"/>
    <property type="match status" value="1"/>
</dbReference>
<gene>
    <name evidence="4" type="ORF">ALTATR162_LOCUS7111</name>
</gene>
<evidence type="ECO:0000259" key="3">
    <source>
        <dbReference type="Pfam" id="PF13649"/>
    </source>
</evidence>
<dbReference type="AlphaFoldDB" id="A0A8J2ICJ2"/>
<evidence type="ECO:0000256" key="2">
    <source>
        <dbReference type="ARBA" id="ARBA00022679"/>
    </source>
</evidence>
<dbReference type="GO" id="GO:0032259">
    <property type="term" value="P:methylation"/>
    <property type="evidence" value="ECO:0007669"/>
    <property type="project" value="UniProtKB-KW"/>
</dbReference>
<feature type="domain" description="Methyltransferase" evidence="3">
    <location>
        <begin position="45"/>
        <end position="135"/>
    </location>
</feature>
<evidence type="ECO:0000256" key="1">
    <source>
        <dbReference type="ARBA" id="ARBA00022603"/>
    </source>
</evidence>